<proteinExistence type="predicted"/>
<dbReference type="PANTHER" id="PTHR22739">
    <property type="entry name" value="STRIATED MUSCLE ACTIVATOR OF RHO-DEPENDENT SIGNALING-RELATED"/>
    <property type="match status" value="1"/>
</dbReference>
<dbReference type="AlphaFoldDB" id="A0AAY5KRP5"/>
<dbReference type="PANTHER" id="PTHR22739:SF22">
    <property type="entry name" value="COSTARS DOMAIN-CONTAINING PROTEIN"/>
    <property type="match status" value="1"/>
</dbReference>
<dbReference type="Proteomes" id="UP000265140">
    <property type="component" value="Chromosome 20"/>
</dbReference>
<dbReference type="GeneID" id="105019200"/>
<name>A0AAY5KRP5_ESOLU</name>
<reference evidence="2" key="3">
    <citation type="submission" date="2025-09" db="UniProtKB">
        <authorList>
            <consortium name="Ensembl"/>
        </authorList>
    </citation>
    <scope>IDENTIFICATION</scope>
</reference>
<dbReference type="InterPro" id="IPR026111">
    <property type="entry name" value="Abra"/>
</dbReference>
<organism evidence="2 3">
    <name type="scientific">Esox lucius</name>
    <name type="common">Northern pike</name>
    <dbReference type="NCBI Taxonomy" id="8010"/>
    <lineage>
        <taxon>Eukaryota</taxon>
        <taxon>Metazoa</taxon>
        <taxon>Chordata</taxon>
        <taxon>Craniata</taxon>
        <taxon>Vertebrata</taxon>
        <taxon>Euteleostomi</taxon>
        <taxon>Actinopterygii</taxon>
        <taxon>Neopterygii</taxon>
        <taxon>Teleostei</taxon>
        <taxon>Protacanthopterygii</taxon>
        <taxon>Esociformes</taxon>
        <taxon>Esocidae</taxon>
        <taxon>Esox</taxon>
    </lineage>
</organism>
<dbReference type="KEGG" id="els:105019200"/>
<dbReference type="Gene3D" id="1.10.10.1540">
    <property type="entry name" value="Costar domain"/>
    <property type="match status" value="1"/>
</dbReference>
<reference evidence="2" key="2">
    <citation type="submission" date="2025-08" db="UniProtKB">
        <authorList>
            <consortium name="Ensembl"/>
        </authorList>
    </citation>
    <scope>IDENTIFICATION</scope>
</reference>
<dbReference type="Pfam" id="PF14705">
    <property type="entry name" value="Costars"/>
    <property type="match status" value="1"/>
</dbReference>
<dbReference type="InterPro" id="IPR027817">
    <property type="entry name" value="Costars_dom"/>
</dbReference>
<evidence type="ECO:0000259" key="1">
    <source>
        <dbReference type="SMART" id="SM01283"/>
    </source>
</evidence>
<dbReference type="GO" id="GO:0045944">
    <property type="term" value="P:positive regulation of transcription by RNA polymerase II"/>
    <property type="evidence" value="ECO:0007669"/>
    <property type="project" value="TreeGrafter"/>
</dbReference>
<dbReference type="GO" id="GO:0003779">
    <property type="term" value="F:actin binding"/>
    <property type="evidence" value="ECO:0007669"/>
    <property type="project" value="InterPro"/>
</dbReference>
<evidence type="ECO:0000313" key="2">
    <source>
        <dbReference type="Ensembl" id="ENSELUP00000091828.1"/>
    </source>
</evidence>
<sequence length="174" mass="19704">MSVMETDAPYKCYSDDRTACVVSVKGLKETWQRWSNEHQEYQKHNPFSNDQGTMESATAKQQVLQRGQDGYGRPLEGSMTERRGRDAHVHISREVEELCQVIRDIGESGVGANGGSGERMVATVEFKKLFDHYVTISNKLVGILLRARKQGLVSFEGEMLWQGQDDRVPIKLLK</sequence>
<evidence type="ECO:0000313" key="3">
    <source>
        <dbReference type="Proteomes" id="UP000265140"/>
    </source>
</evidence>
<reference evidence="2 3" key="1">
    <citation type="submission" date="2020-02" db="EMBL/GenBank/DDBJ databases">
        <title>Esox lucius (northern pike) genome, fEsoLuc1, primary haplotype.</title>
        <authorList>
            <person name="Myers G."/>
            <person name="Karagic N."/>
            <person name="Meyer A."/>
            <person name="Pippel M."/>
            <person name="Reichard M."/>
            <person name="Winkler S."/>
            <person name="Tracey A."/>
            <person name="Sims Y."/>
            <person name="Howe K."/>
            <person name="Rhie A."/>
            <person name="Formenti G."/>
            <person name="Durbin R."/>
            <person name="Fedrigo O."/>
            <person name="Jarvis E.D."/>
        </authorList>
    </citation>
    <scope>NUCLEOTIDE SEQUENCE [LARGE SCALE GENOMIC DNA]</scope>
</reference>
<protein>
    <recommendedName>
        <fullName evidence="1">Costars domain-containing protein</fullName>
    </recommendedName>
</protein>
<dbReference type="Ensembl" id="ENSELUT00000103517.1">
    <property type="protein sequence ID" value="ENSELUP00000091828.1"/>
    <property type="gene ID" value="ENSELUG00000040744.1"/>
</dbReference>
<dbReference type="GeneTree" id="ENSGT00940000165475"/>
<keyword evidence="3" id="KW-1185">Reference proteome</keyword>
<dbReference type="GO" id="GO:0030017">
    <property type="term" value="C:sarcomere"/>
    <property type="evidence" value="ECO:0007669"/>
    <property type="project" value="TreeGrafter"/>
</dbReference>
<accession>A0AAY5KRP5</accession>
<dbReference type="RefSeq" id="XP_010883476.2">
    <property type="nucleotide sequence ID" value="XM_010885174.3"/>
</dbReference>
<feature type="domain" description="Costars" evidence="1">
    <location>
        <begin position="89"/>
        <end position="173"/>
    </location>
</feature>
<dbReference type="GO" id="GO:0035025">
    <property type="term" value="P:positive regulation of Rho protein signal transduction"/>
    <property type="evidence" value="ECO:0007669"/>
    <property type="project" value="InterPro"/>
</dbReference>
<dbReference type="InterPro" id="IPR038095">
    <property type="entry name" value="Costars_sf"/>
</dbReference>
<dbReference type="SMART" id="SM01283">
    <property type="entry name" value="Costars"/>
    <property type="match status" value="1"/>
</dbReference>